<evidence type="ECO:0000313" key="3">
    <source>
        <dbReference type="Proteomes" id="UP001266099"/>
    </source>
</evidence>
<accession>A0ABU1SZH6</accession>
<keyword evidence="1" id="KW-0472">Membrane</keyword>
<feature type="transmembrane region" description="Helical" evidence="1">
    <location>
        <begin position="7"/>
        <end position="31"/>
    </location>
</feature>
<proteinExistence type="predicted"/>
<reference evidence="2 3" key="1">
    <citation type="submission" date="2023-07" db="EMBL/GenBank/DDBJ databases">
        <title>Sequencing the genomes of 1000 actinobacteria strains.</title>
        <authorList>
            <person name="Klenk H.-P."/>
        </authorList>
    </citation>
    <scope>NUCLEOTIDE SEQUENCE [LARGE SCALE GENOMIC DNA]</scope>
    <source>
        <strain evidence="2 3">DSM 15539</strain>
    </source>
</reference>
<gene>
    <name evidence="2" type="ORF">J2S36_000085</name>
</gene>
<name>A0ABU1SZH6_9ACTO</name>
<comment type="caution">
    <text evidence="2">The sequence shown here is derived from an EMBL/GenBank/DDBJ whole genome shotgun (WGS) entry which is preliminary data.</text>
</comment>
<dbReference type="Proteomes" id="UP001266099">
    <property type="component" value="Unassembled WGS sequence"/>
</dbReference>
<dbReference type="EMBL" id="JAVDUJ010000001">
    <property type="protein sequence ID" value="MDR6938542.1"/>
    <property type="molecule type" value="Genomic_DNA"/>
</dbReference>
<evidence type="ECO:0000256" key="1">
    <source>
        <dbReference type="SAM" id="Phobius"/>
    </source>
</evidence>
<protein>
    <submittedName>
        <fullName evidence="2">Uncharacterized protein</fullName>
    </submittedName>
</protein>
<feature type="transmembrane region" description="Helical" evidence="1">
    <location>
        <begin position="37"/>
        <end position="55"/>
    </location>
</feature>
<organism evidence="2 3">
    <name type="scientific">Arcanobacterium hippocoleae</name>
    <dbReference type="NCBI Taxonomy" id="149017"/>
    <lineage>
        <taxon>Bacteria</taxon>
        <taxon>Bacillati</taxon>
        <taxon>Actinomycetota</taxon>
        <taxon>Actinomycetes</taxon>
        <taxon>Actinomycetales</taxon>
        <taxon>Actinomycetaceae</taxon>
        <taxon>Arcanobacterium</taxon>
    </lineage>
</organism>
<sequence>MIKFFKAFAPIFTISYLLLVAVISLLEYYMLVLTDGHIWLMALPVPLILSIGFGLRERNGK</sequence>
<keyword evidence="3" id="KW-1185">Reference proteome</keyword>
<keyword evidence="1" id="KW-1133">Transmembrane helix</keyword>
<keyword evidence="1" id="KW-0812">Transmembrane</keyword>
<evidence type="ECO:0000313" key="2">
    <source>
        <dbReference type="EMBL" id="MDR6938542.1"/>
    </source>
</evidence>